<dbReference type="EMBL" id="OKRB01000104">
    <property type="protein sequence ID" value="SPE24849.1"/>
    <property type="molecule type" value="Genomic_DNA"/>
</dbReference>
<dbReference type="OrthoDB" id="8479834at2"/>
<sequence>MKTALCEVQRILESITVEGASIPGTLLYNEGWLLRLVLAAGSKGIDCLPFRFEPTARWFSEALLYSAFLPRFRGDRLAESLTHADGVIGQFLFDAATKAGLVLDPECSQFVVCEAKVFSGLSVGTKRAPTFDQAARNVGCMAETLRRAKRSVPLYKSLGFFVLAPESQIDAGVFSSQMSKDGIQDRLRQRISMYEGEPNHIELKGWLDEWALPLVDRMGLSCCSWESVIDRVSVSHPEYSASLREFYKLCLKYNAGAGTTAPGAVY</sequence>
<accession>A0A2N9LNM5</accession>
<name>A0A2N9LNM5_9BACT</name>
<organism evidence="1 2">
    <name type="scientific">Candidatus Sulfuritelmatomonas gaucii</name>
    <dbReference type="NCBI Taxonomy" id="2043161"/>
    <lineage>
        <taxon>Bacteria</taxon>
        <taxon>Pseudomonadati</taxon>
        <taxon>Acidobacteriota</taxon>
        <taxon>Terriglobia</taxon>
        <taxon>Terriglobales</taxon>
        <taxon>Acidobacteriaceae</taxon>
        <taxon>Candidatus Sulfuritelmatomonas</taxon>
    </lineage>
</organism>
<evidence type="ECO:0000313" key="1">
    <source>
        <dbReference type="EMBL" id="SPE24849.1"/>
    </source>
</evidence>
<proteinExistence type="predicted"/>
<gene>
    <name evidence="1" type="ORF">SBA5_460002</name>
</gene>
<protein>
    <submittedName>
        <fullName evidence="1">Uncharacterized protein</fullName>
    </submittedName>
</protein>
<dbReference type="AlphaFoldDB" id="A0A2N9LNM5"/>
<reference evidence="2" key="1">
    <citation type="submission" date="2018-02" db="EMBL/GenBank/DDBJ databases">
        <authorList>
            <person name="Hausmann B."/>
        </authorList>
    </citation>
    <scope>NUCLEOTIDE SEQUENCE [LARGE SCALE GENOMIC DNA]</scope>
    <source>
        <strain evidence="2">Peat soil MAG SbA5</strain>
    </source>
</reference>
<dbReference type="Proteomes" id="UP000239735">
    <property type="component" value="Unassembled WGS sequence"/>
</dbReference>
<evidence type="ECO:0000313" key="2">
    <source>
        <dbReference type="Proteomes" id="UP000239735"/>
    </source>
</evidence>